<gene>
    <name evidence="2" type="ORF">E6C27_scaffold154G00630</name>
</gene>
<name>A0A5A7V8U1_CUCMM</name>
<dbReference type="STRING" id="1194695.A0A5A7V8U1"/>
<proteinExistence type="predicted"/>
<accession>A0A5A7V8U1</accession>
<sequence>MFPTPRHASGKPFPTPCWYGIGKASRDAFLPTSFCTSGYPFPTNFSFTSTYLCVRSTPVSCSEVVDVRVHLLHLSNFQINDWSELSTNRYALTILMLPSDSARQWCVHELELVEVVSNQNTIAYWKTMLEREYYIKDFRLKLLKWFSLRSTEQERRVVNTFVQTLIDEPSSLVGQLIDSFSNIISCQKPRIQSALALD</sequence>
<organism evidence="2 3">
    <name type="scientific">Cucumis melo var. makuwa</name>
    <name type="common">Oriental melon</name>
    <dbReference type="NCBI Taxonomy" id="1194695"/>
    <lineage>
        <taxon>Eukaryota</taxon>
        <taxon>Viridiplantae</taxon>
        <taxon>Streptophyta</taxon>
        <taxon>Embryophyta</taxon>
        <taxon>Tracheophyta</taxon>
        <taxon>Spermatophyta</taxon>
        <taxon>Magnoliopsida</taxon>
        <taxon>eudicotyledons</taxon>
        <taxon>Gunneridae</taxon>
        <taxon>Pentapetalae</taxon>
        <taxon>rosids</taxon>
        <taxon>fabids</taxon>
        <taxon>Cucurbitales</taxon>
        <taxon>Cucurbitaceae</taxon>
        <taxon>Benincaseae</taxon>
        <taxon>Cucumis</taxon>
    </lineage>
</organism>
<evidence type="ECO:0000313" key="3">
    <source>
        <dbReference type="Proteomes" id="UP000321393"/>
    </source>
</evidence>
<dbReference type="InterPro" id="IPR044514">
    <property type="entry name" value="VIN3-like"/>
</dbReference>
<reference evidence="2 3" key="1">
    <citation type="submission" date="2019-08" db="EMBL/GenBank/DDBJ databases">
        <title>Draft genome sequences of two oriental melons (Cucumis melo L. var makuwa).</title>
        <authorList>
            <person name="Kwon S.-Y."/>
        </authorList>
    </citation>
    <scope>NUCLEOTIDE SEQUENCE [LARGE SCALE GENOMIC DNA]</scope>
    <source>
        <strain evidence="3">cv. SW 3</strain>
        <tissue evidence="2">Leaf</tissue>
    </source>
</reference>
<comment type="caution">
    <text evidence="2">The sequence shown here is derived from an EMBL/GenBank/DDBJ whole genome shotgun (WGS) entry which is preliminary data.</text>
</comment>
<protein>
    <submittedName>
        <fullName evidence="2">Ethylene receptor ETR1</fullName>
    </submittedName>
</protein>
<dbReference type="Pfam" id="PF23380">
    <property type="entry name" value="VIN3_C"/>
    <property type="match status" value="1"/>
</dbReference>
<dbReference type="Proteomes" id="UP000321393">
    <property type="component" value="Unassembled WGS sequence"/>
</dbReference>
<dbReference type="PANTHER" id="PTHR46286">
    <property type="entry name" value="VIN3-LIKE PROTEIN 2-RELATED"/>
    <property type="match status" value="1"/>
</dbReference>
<evidence type="ECO:0000259" key="1">
    <source>
        <dbReference type="Pfam" id="PF23380"/>
    </source>
</evidence>
<keyword evidence="2" id="KW-0675">Receptor</keyword>
<dbReference type="EMBL" id="SSTE01004583">
    <property type="protein sequence ID" value="KAA0062315.1"/>
    <property type="molecule type" value="Genomic_DNA"/>
</dbReference>
<evidence type="ECO:0000313" key="2">
    <source>
        <dbReference type="EMBL" id="KAA0062315.1"/>
    </source>
</evidence>
<dbReference type="OrthoDB" id="600557at2759"/>
<dbReference type="GO" id="GO:0010048">
    <property type="term" value="P:vernalization response"/>
    <property type="evidence" value="ECO:0007669"/>
    <property type="project" value="InterPro"/>
</dbReference>
<dbReference type="GO" id="GO:0040029">
    <property type="term" value="P:epigenetic regulation of gene expression"/>
    <property type="evidence" value="ECO:0007669"/>
    <property type="project" value="InterPro"/>
</dbReference>
<dbReference type="PANTHER" id="PTHR46286:SF1">
    <property type="entry name" value="VIN3-LIKE PROTEIN 1"/>
    <property type="match status" value="1"/>
</dbReference>
<dbReference type="AlphaFoldDB" id="A0A5A7V8U1"/>
<dbReference type="InterPro" id="IPR056990">
    <property type="entry name" value="VIN3-like_C"/>
</dbReference>
<feature type="domain" description="VIN3-like C-terminal" evidence="1">
    <location>
        <begin position="128"/>
        <end position="188"/>
    </location>
</feature>